<evidence type="ECO:0000313" key="2">
    <source>
        <dbReference type="EMBL" id="GBP72768.1"/>
    </source>
</evidence>
<dbReference type="Proteomes" id="UP000299102">
    <property type="component" value="Unassembled WGS sequence"/>
</dbReference>
<keyword evidence="3" id="KW-1185">Reference proteome</keyword>
<protein>
    <submittedName>
        <fullName evidence="2">Uncharacterized protein</fullName>
    </submittedName>
</protein>
<feature type="region of interest" description="Disordered" evidence="1">
    <location>
        <begin position="51"/>
        <end position="86"/>
    </location>
</feature>
<sequence>MLKEDKGITISAKQKISPEGGKLTRINCIWRKKQTVTAQYRHEVYASMKSRHSLNDAGLNEVQETGTNTADHDRGTNRNMSDFDNL</sequence>
<name>A0A4C1Y9Z5_EUMVA</name>
<proteinExistence type="predicted"/>
<gene>
    <name evidence="2" type="ORF">EVAR_4652_1</name>
</gene>
<comment type="caution">
    <text evidence="2">The sequence shown here is derived from an EMBL/GenBank/DDBJ whole genome shotgun (WGS) entry which is preliminary data.</text>
</comment>
<organism evidence="2 3">
    <name type="scientific">Eumeta variegata</name>
    <name type="common">Bagworm moth</name>
    <name type="synonym">Eumeta japonica</name>
    <dbReference type="NCBI Taxonomy" id="151549"/>
    <lineage>
        <taxon>Eukaryota</taxon>
        <taxon>Metazoa</taxon>
        <taxon>Ecdysozoa</taxon>
        <taxon>Arthropoda</taxon>
        <taxon>Hexapoda</taxon>
        <taxon>Insecta</taxon>
        <taxon>Pterygota</taxon>
        <taxon>Neoptera</taxon>
        <taxon>Endopterygota</taxon>
        <taxon>Lepidoptera</taxon>
        <taxon>Glossata</taxon>
        <taxon>Ditrysia</taxon>
        <taxon>Tineoidea</taxon>
        <taxon>Psychidae</taxon>
        <taxon>Oiketicinae</taxon>
        <taxon>Eumeta</taxon>
    </lineage>
</organism>
<evidence type="ECO:0000313" key="3">
    <source>
        <dbReference type="Proteomes" id="UP000299102"/>
    </source>
</evidence>
<dbReference type="AlphaFoldDB" id="A0A4C1Y9Z5"/>
<evidence type="ECO:0000256" key="1">
    <source>
        <dbReference type="SAM" id="MobiDB-lite"/>
    </source>
</evidence>
<accession>A0A4C1Y9Z5</accession>
<feature type="compositionally biased region" description="Polar residues" evidence="1">
    <location>
        <begin position="77"/>
        <end position="86"/>
    </location>
</feature>
<dbReference type="EMBL" id="BGZK01001156">
    <property type="protein sequence ID" value="GBP72768.1"/>
    <property type="molecule type" value="Genomic_DNA"/>
</dbReference>
<reference evidence="2 3" key="1">
    <citation type="journal article" date="2019" name="Commun. Biol.">
        <title>The bagworm genome reveals a unique fibroin gene that provides high tensile strength.</title>
        <authorList>
            <person name="Kono N."/>
            <person name="Nakamura H."/>
            <person name="Ohtoshi R."/>
            <person name="Tomita M."/>
            <person name="Numata K."/>
            <person name="Arakawa K."/>
        </authorList>
    </citation>
    <scope>NUCLEOTIDE SEQUENCE [LARGE SCALE GENOMIC DNA]</scope>
</reference>